<dbReference type="InterPro" id="IPR036388">
    <property type="entry name" value="WH-like_DNA-bd_sf"/>
</dbReference>
<dbReference type="InterPro" id="IPR027417">
    <property type="entry name" value="P-loop_NTPase"/>
</dbReference>
<feature type="domain" description="NB-ARC" evidence="8">
    <location>
        <begin position="149"/>
        <end position="310"/>
    </location>
</feature>
<evidence type="ECO:0000256" key="4">
    <source>
        <dbReference type="ARBA" id="ARBA00022741"/>
    </source>
</evidence>
<evidence type="ECO:0000256" key="3">
    <source>
        <dbReference type="ARBA" id="ARBA00022737"/>
    </source>
</evidence>
<dbReference type="SUPFAM" id="SSF52047">
    <property type="entry name" value="RNI-like"/>
    <property type="match status" value="1"/>
</dbReference>
<evidence type="ECO:0000256" key="5">
    <source>
        <dbReference type="ARBA" id="ARBA00022821"/>
    </source>
</evidence>
<dbReference type="Pfam" id="PF23247">
    <property type="entry name" value="LRR_RPS2"/>
    <property type="match status" value="3"/>
</dbReference>
<comment type="similarity">
    <text evidence="1">Belongs to the disease resistance NB-LRR family.</text>
</comment>
<dbReference type="InterPro" id="IPR002182">
    <property type="entry name" value="NB-ARC"/>
</dbReference>
<keyword evidence="3" id="KW-0677">Repeat</keyword>
<dbReference type="AlphaFoldDB" id="A0A1S3CHN4"/>
<evidence type="ECO:0000313" key="10">
    <source>
        <dbReference type="Proteomes" id="UP001652600"/>
    </source>
</evidence>
<evidence type="ECO:0000256" key="2">
    <source>
        <dbReference type="ARBA" id="ARBA00022614"/>
    </source>
</evidence>
<accession>A0A1S3CHN4</accession>
<feature type="domain" description="Disease resistance protein At4g27190-like leucine-rich repeats" evidence="9">
    <location>
        <begin position="1092"/>
        <end position="1192"/>
    </location>
</feature>
<keyword evidence="7" id="KW-0175">Coiled coil</keyword>
<dbReference type="PANTHER" id="PTHR33463">
    <property type="entry name" value="NB-ARC DOMAIN-CONTAINING PROTEIN-RELATED"/>
    <property type="match status" value="1"/>
</dbReference>
<dbReference type="Gene3D" id="3.80.10.10">
    <property type="entry name" value="Ribonuclease Inhibitor"/>
    <property type="match status" value="3"/>
</dbReference>
<feature type="domain" description="Disease resistance protein At4g27190-like leucine-rich repeats" evidence="9">
    <location>
        <begin position="931"/>
        <end position="1058"/>
    </location>
</feature>
<dbReference type="GO" id="GO:0005524">
    <property type="term" value="F:ATP binding"/>
    <property type="evidence" value="ECO:0007669"/>
    <property type="project" value="UniProtKB-KW"/>
</dbReference>
<dbReference type="InterPro" id="IPR050905">
    <property type="entry name" value="Plant_NBS-LRR"/>
</dbReference>
<dbReference type="Pfam" id="PF00931">
    <property type="entry name" value="NB-ARC"/>
    <property type="match status" value="1"/>
</dbReference>
<dbReference type="Gene3D" id="1.10.10.10">
    <property type="entry name" value="Winged helix-like DNA-binding domain superfamily/Winged helix DNA-binding domain"/>
    <property type="match status" value="1"/>
</dbReference>
<dbReference type="Gene3D" id="1.10.8.430">
    <property type="entry name" value="Helical domain of apoptotic protease-activating factors"/>
    <property type="match status" value="1"/>
</dbReference>
<dbReference type="PRINTS" id="PR00364">
    <property type="entry name" value="DISEASERSIST"/>
</dbReference>
<dbReference type="PANTHER" id="PTHR33463:SF136">
    <property type="entry name" value="NB-ARC DOMAIN-CONTAINING PROTEIN"/>
    <property type="match status" value="1"/>
</dbReference>
<keyword evidence="4" id="KW-0547">Nucleotide-binding</keyword>
<dbReference type="InterPro" id="IPR042197">
    <property type="entry name" value="Apaf_helical"/>
</dbReference>
<name>A0A1S3CHN4_CUCME</name>
<feature type="domain" description="Disease resistance protein At4g27190-like leucine-rich repeats" evidence="9">
    <location>
        <begin position="800"/>
        <end position="869"/>
    </location>
</feature>
<dbReference type="Gene3D" id="3.40.50.300">
    <property type="entry name" value="P-loop containing nucleotide triphosphate hydrolases"/>
    <property type="match status" value="1"/>
</dbReference>
<evidence type="ECO:0000313" key="11">
    <source>
        <dbReference type="RefSeq" id="XP_008462777.2"/>
    </source>
</evidence>
<dbReference type="InterPro" id="IPR057135">
    <property type="entry name" value="At4g27190-like_LRR"/>
</dbReference>
<dbReference type="SUPFAM" id="SSF52540">
    <property type="entry name" value="P-loop containing nucleoside triphosphate hydrolases"/>
    <property type="match status" value="1"/>
</dbReference>
<dbReference type="GO" id="GO:0043531">
    <property type="term" value="F:ADP binding"/>
    <property type="evidence" value="ECO:0007669"/>
    <property type="project" value="InterPro"/>
</dbReference>
<evidence type="ECO:0000256" key="6">
    <source>
        <dbReference type="ARBA" id="ARBA00022840"/>
    </source>
</evidence>
<dbReference type="InterPro" id="IPR032675">
    <property type="entry name" value="LRR_dom_sf"/>
</dbReference>
<keyword evidence="2" id="KW-0433">Leucine-rich repeat</keyword>
<keyword evidence="6" id="KW-0067">ATP-binding</keyword>
<sequence length="1251" mass="143422">MDILVSVIAATIKPIGHQLGYLVCYNRNKKELRDQLENLETTKRDVNQRVQEAKGKSYTISEEVSKWLADVDNAILHDELSNSNPSCFNLARRYQLSRKREKQVNYILQLMNKRNSFVEVGYRAPLPDTENIVVPGDYQVLESKTSLAKDIKNALAKPEVKKVGVYGMAGVGKTYLLNEVKKLVLKGEDRLFDRVIDVRVGRFNDVTEIQEQIGDQLNIELPKSKEGRASFLRNNLVKMEGNILILLDDLWKEYDLLKEIGIPLSKEGCKVLMTSRSQDILTNNMNTQECFQVSSLSEEESWKFFMAIIGDKFDTIYKKNIAKNVAKECGGLPLALDTIAKALKGKDMHHWEDALTKLRDSIGMDIKGVSDKVYASLRLSYEHLDGEETKLLFLLCSVFADDYKIPIKDLQMYAMGMRLLNKVKTWEDSKNRVMKLVNDLISSSLLLEAESDSKDKYVKMHNVVRDVAIHIASKEGNMSTFNIGYNKVNEWEDEYRSGSHRAIFANCDNFNNLPLKMNFPQLELLILRVSNWLVENNLQIPHAFFDGMEKLKVLDLTGMCCLRPLWTTPSLNNLRTLCMLRCEFNDIDTIGELKQLEVLRIVKCNMLDHLPPTMSQLTQLKVLEVLNCSKLEVVPANVFSSMTKLEELKLQDSFCRWGEEVWYKDRLVKNVTVSELNCLPCLSNLSLESWNVKILSEINSQTCKKLKEFWICSNESDDFLQPKASNEYATTLMLNIESQIGSIDEGLEILLQRSERLIVSDSKGNFINAIFKPNGLNGYPYLKYIWIIDENGNSEMPHLIGSDFTSLKYLIIFGMKRLENIVPRHISISPFKSVKTIAIQFCGQIRNLFSFSIFKDLLDLQEIEVINCGNMEGIVFMEIEDQLNICTSPLTSLQLENVDKLTSFCTKGLVQESSQSIIPFFDGQVSFPELNDLSIVGGYNLETLWHKNNNPTTNSFCKLQSIRIEQCTQLRCMFPSNMFTSLTSLHTIQIISCASLKRIFEIENQSFSVKTVVWSLNELHLLDLPNLKHVWRKDIIKILTFPSLKRVKIHGCTKLTHVWKDNTKETRSFDSLERIEVEKCKNLKYLLPSSITFLNLKELHIKKCNGMMNLFSSTVTKKLVNLRSIKVSYCKRMRCMVEGDQEENDEIIVFKRLSRLELDYLPRLDSFHSGKCMLEFPCLESLVIKRCPEMKTFSYGVIIAPRLHSMWMNDKGFGVSSSPTCGINETIQNFPKQAVLHPNEEEDCSDSDLSR</sequence>
<dbReference type="InParanoid" id="A0A1S3CHN4"/>
<dbReference type="GeneID" id="103501064"/>
<keyword evidence="5" id="KW-0611">Plant defense</keyword>
<proteinExistence type="inferred from homology"/>
<evidence type="ECO:0000259" key="8">
    <source>
        <dbReference type="Pfam" id="PF00931"/>
    </source>
</evidence>
<gene>
    <name evidence="11" type="primary">LOC103501064</name>
</gene>
<dbReference type="SUPFAM" id="SSF52058">
    <property type="entry name" value="L domain-like"/>
    <property type="match status" value="1"/>
</dbReference>
<protein>
    <submittedName>
        <fullName evidence="11">Disease resistance protein At4g27190-like</fullName>
    </submittedName>
</protein>
<evidence type="ECO:0000256" key="7">
    <source>
        <dbReference type="SAM" id="Coils"/>
    </source>
</evidence>
<keyword evidence="10" id="KW-1185">Reference proteome</keyword>
<reference evidence="11" key="1">
    <citation type="submission" date="2025-08" db="UniProtKB">
        <authorList>
            <consortium name="RefSeq"/>
        </authorList>
    </citation>
    <scope>IDENTIFICATION</scope>
    <source>
        <tissue evidence="11">Stem</tissue>
    </source>
</reference>
<dbReference type="KEGG" id="cmo:103501064"/>
<dbReference type="GO" id="GO:0006952">
    <property type="term" value="P:defense response"/>
    <property type="evidence" value="ECO:0007669"/>
    <property type="project" value="UniProtKB-KW"/>
</dbReference>
<evidence type="ECO:0000259" key="9">
    <source>
        <dbReference type="Pfam" id="PF23247"/>
    </source>
</evidence>
<dbReference type="Proteomes" id="UP001652600">
    <property type="component" value="Chromosome 11"/>
</dbReference>
<dbReference type="eggNOG" id="KOG4658">
    <property type="taxonomic scope" value="Eukaryota"/>
</dbReference>
<organism evidence="10 11">
    <name type="scientific">Cucumis melo</name>
    <name type="common">Muskmelon</name>
    <dbReference type="NCBI Taxonomy" id="3656"/>
    <lineage>
        <taxon>Eukaryota</taxon>
        <taxon>Viridiplantae</taxon>
        <taxon>Streptophyta</taxon>
        <taxon>Embryophyta</taxon>
        <taxon>Tracheophyta</taxon>
        <taxon>Spermatophyta</taxon>
        <taxon>Magnoliopsida</taxon>
        <taxon>eudicotyledons</taxon>
        <taxon>Gunneridae</taxon>
        <taxon>Pentapetalae</taxon>
        <taxon>rosids</taxon>
        <taxon>fabids</taxon>
        <taxon>Cucurbitales</taxon>
        <taxon>Cucurbitaceae</taxon>
        <taxon>Benincaseae</taxon>
        <taxon>Cucumis</taxon>
    </lineage>
</organism>
<dbReference type="RefSeq" id="XP_008462777.2">
    <property type="nucleotide sequence ID" value="XM_008464555.3"/>
</dbReference>
<dbReference type="Gramene" id="MELO3C024717.2.1">
    <property type="protein sequence ID" value="MELO3C024717.2.1"/>
    <property type="gene ID" value="MELO3C024717.2"/>
</dbReference>
<feature type="coiled-coil region" evidence="7">
    <location>
        <begin position="22"/>
        <end position="56"/>
    </location>
</feature>
<evidence type="ECO:0000256" key="1">
    <source>
        <dbReference type="ARBA" id="ARBA00008894"/>
    </source>
</evidence>